<evidence type="ECO:0000313" key="1">
    <source>
        <dbReference type="EMBL" id="CAA9328460.1"/>
    </source>
</evidence>
<sequence length="235" mass="26279">AAAAALGPGGADAERDLAIQQEALRRGTVRVAILPIGTEGAAGTRLPAELTAALNDELELNRWPRAPLFVEVLDPRTVRATGRRHGYTRPAPSLRDAVQLGRAVGADLVLRPAIDSVAVVESDLRETRRPARTVAGADTAYTLREGRRAMRVRVTYHVVRVRDFSESGEEEVWGSADVRFREARYAGNPRDLSLERRDRQLFDERPSRELVDDLTRDLALRLERDIFDRLLREVR</sequence>
<dbReference type="EMBL" id="CADCTW010000111">
    <property type="protein sequence ID" value="CAA9328460.1"/>
    <property type="molecule type" value="Genomic_DNA"/>
</dbReference>
<organism evidence="1">
    <name type="scientific">uncultured Gemmatimonadota bacterium</name>
    <dbReference type="NCBI Taxonomy" id="203437"/>
    <lineage>
        <taxon>Bacteria</taxon>
        <taxon>Pseudomonadati</taxon>
        <taxon>Gemmatimonadota</taxon>
        <taxon>environmental samples</taxon>
    </lineage>
</organism>
<proteinExistence type="predicted"/>
<protein>
    <submittedName>
        <fullName evidence="1">Uncharacterized protein</fullName>
    </submittedName>
</protein>
<reference evidence="1" key="1">
    <citation type="submission" date="2020-02" db="EMBL/GenBank/DDBJ databases">
        <authorList>
            <person name="Meier V. D."/>
        </authorList>
    </citation>
    <scope>NUCLEOTIDE SEQUENCE</scope>
    <source>
        <strain evidence="1">AVDCRST_MAG68</strain>
    </source>
</reference>
<name>A0A6J4LCX7_9BACT</name>
<accession>A0A6J4LCX7</accession>
<dbReference type="AlphaFoldDB" id="A0A6J4LCX7"/>
<gene>
    <name evidence="1" type="ORF">AVDCRST_MAG68-2280</name>
</gene>
<feature type="non-terminal residue" evidence="1">
    <location>
        <position position="1"/>
    </location>
</feature>